<dbReference type="InterPro" id="IPR001144">
    <property type="entry name" value="Enterotoxin_A"/>
</dbReference>
<evidence type="ECO:0000256" key="3">
    <source>
        <dbReference type="ARBA" id="ARBA00023026"/>
    </source>
</evidence>
<evidence type="ECO:0000313" key="8">
    <source>
        <dbReference type="Proteomes" id="UP000037136"/>
    </source>
</evidence>
<dbReference type="Proteomes" id="UP000037136">
    <property type="component" value="Unassembled WGS sequence"/>
</dbReference>
<reference evidence="7 8" key="2">
    <citation type="journal article" date="2017" name="Sci. Rep.">
        <title>Ant-infecting Ophiocordyceps genomes reveal a high diversity of potential behavioral manipulation genes and a possible major role for enterotoxins.</title>
        <authorList>
            <person name="de Bekker C."/>
            <person name="Ohm R.A."/>
            <person name="Evans H.C."/>
            <person name="Brachmann A."/>
            <person name="Hughes D.P."/>
        </authorList>
    </citation>
    <scope>NUCLEOTIDE SEQUENCE [LARGE SCALE GENOMIC DNA]</scope>
    <source>
        <strain evidence="7 8">SC16a</strain>
    </source>
</reference>
<keyword evidence="2 6" id="KW-0732">Signal</keyword>
<feature type="signal peptide" evidence="6">
    <location>
        <begin position="1"/>
        <end position="33"/>
    </location>
</feature>
<dbReference type="STRING" id="268505.A0A2A9P928"/>
<feature type="chain" id="PRO_5012360416" evidence="6">
    <location>
        <begin position="34"/>
        <end position="798"/>
    </location>
</feature>
<evidence type="ECO:0000256" key="4">
    <source>
        <dbReference type="ARBA" id="ARBA00023157"/>
    </source>
</evidence>
<comment type="caution">
    <text evidence="7">The sequence shown here is derived from an EMBL/GenBank/DDBJ whole genome shotgun (WGS) entry which is preliminary data.</text>
</comment>
<dbReference type="Gene3D" id="3.90.210.10">
    <property type="entry name" value="Heat-Labile Enterotoxin, subunit A"/>
    <property type="match status" value="1"/>
</dbReference>
<keyword evidence="1" id="KW-0800">Toxin</keyword>
<dbReference type="AlphaFoldDB" id="A0A2A9P928"/>
<organism evidence="7 8">
    <name type="scientific">Ophiocordyceps unilateralis</name>
    <name type="common">Zombie-ant fungus</name>
    <name type="synonym">Torrubia unilateralis</name>
    <dbReference type="NCBI Taxonomy" id="268505"/>
    <lineage>
        <taxon>Eukaryota</taxon>
        <taxon>Fungi</taxon>
        <taxon>Dikarya</taxon>
        <taxon>Ascomycota</taxon>
        <taxon>Pezizomycotina</taxon>
        <taxon>Sordariomycetes</taxon>
        <taxon>Hypocreomycetidae</taxon>
        <taxon>Hypocreales</taxon>
        <taxon>Ophiocordycipitaceae</taxon>
        <taxon>Ophiocordyceps</taxon>
    </lineage>
</organism>
<sequence>MVFFTPLRALSLCPSAAMLSWLLFFPFLVTCNGSWENLGPPMDMDQYNKAVGGDPMAVFRGEDRGPAEISAYTVDGKPKPGFYPKNRPIKPEQWGLYSHVEGGIGNTAFISTSKSLTRAAEYAWKSANGPGGYIYRITTSSTFLDVNRSLRQWTRYGNLEYAVMGGIPFSQVEAYIEVTPEVWKLVNQERFSELQWVTNDKYIPVPQELRGSRAVPELAGFPDKHPFWQHSPWKEIRQSNGGTPPDLEATFNKYLASEKRPTPDVRGTGKSSPSVDSKIIPGSNAANPGVKSTTGEKGQLVKGKATADPIEVLELTEQRAAKEFPKKASRFGLNPVASRQGKTLEALRLSLKQSPAIQKITSAGAMLKKLPIKGGFYVASLGMLVTAFFGELVHDASPSERAAMILSVVPFLGCAAQAVANKGKSKDEDVRTALCFVADTLIVTPAWPLGVLLHIVMAFLGTSERRTIRPGDSVDLQRRRAKGWAKYLPMVLQSINDRRFYDGLESQFQAEVTAVIFAASEAKALAEVATANNYTQTTANDTQTTANKLIHDEVCAAVSEVKKRLLQQWGAAAVKIIAEEAKEYDKKFFKTALQKVKIYIDKNRHVRRGVFDDPADWIRKELEKDINLFPDGKAEFDDLINGMAAFYVSRHTARPCLSKFDWNPPKKWYGTLGNRPQTFVVHGKPASEEPVQLAWAAAQLRVEKMQAVRQWAAAWAKARRPGAGEEEMAHEQETAALLEVINRRLEWFKHDVTMWARRNKMPKPDDWAVALVLQAQAHFNNEQAAELRAKHDEDEDEE</sequence>
<accession>A0A2A9P928</accession>
<feature type="compositionally biased region" description="Polar residues" evidence="5">
    <location>
        <begin position="284"/>
        <end position="296"/>
    </location>
</feature>
<dbReference type="Pfam" id="PF01375">
    <property type="entry name" value="Enterotoxin_a"/>
    <property type="match status" value="1"/>
</dbReference>
<evidence type="ECO:0000256" key="5">
    <source>
        <dbReference type="SAM" id="MobiDB-lite"/>
    </source>
</evidence>
<keyword evidence="8" id="KW-1185">Reference proteome</keyword>
<dbReference type="EMBL" id="LAZP02000372">
    <property type="protein sequence ID" value="PFH57724.1"/>
    <property type="molecule type" value="Genomic_DNA"/>
</dbReference>
<reference evidence="7 8" key="1">
    <citation type="journal article" date="2015" name="BMC Genomics">
        <title>Gene expression during zombie ant biting behavior reflects the complexity underlying fungal parasitic behavioral manipulation.</title>
        <authorList>
            <person name="de Bekker C."/>
            <person name="Ohm R.A."/>
            <person name="Loreto R.G."/>
            <person name="Sebastian A."/>
            <person name="Albert I."/>
            <person name="Merrow M."/>
            <person name="Brachmann A."/>
            <person name="Hughes D.P."/>
        </authorList>
    </citation>
    <scope>NUCLEOTIDE SEQUENCE [LARGE SCALE GENOMIC DNA]</scope>
    <source>
        <strain evidence="7 8">SC16a</strain>
    </source>
</reference>
<dbReference type="SUPFAM" id="SSF56399">
    <property type="entry name" value="ADP-ribosylation"/>
    <property type="match status" value="1"/>
</dbReference>
<evidence type="ECO:0000256" key="1">
    <source>
        <dbReference type="ARBA" id="ARBA00022656"/>
    </source>
</evidence>
<protein>
    <submittedName>
        <fullName evidence="7">Enterotoxin</fullName>
    </submittedName>
</protein>
<keyword evidence="3" id="KW-0843">Virulence</keyword>
<keyword evidence="4" id="KW-1015">Disulfide bond</keyword>
<evidence type="ECO:0000256" key="6">
    <source>
        <dbReference type="SAM" id="SignalP"/>
    </source>
</evidence>
<gene>
    <name evidence="7" type="ORF">XA68_14652</name>
</gene>
<evidence type="ECO:0000256" key="2">
    <source>
        <dbReference type="ARBA" id="ARBA00022729"/>
    </source>
</evidence>
<dbReference type="GO" id="GO:0090729">
    <property type="term" value="F:toxin activity"/>
    <property type="evidence" value="ECO:0007669"/>
    <property type="project" value="UniProtKB-KW"/>
</dbReference>
<name>A0A2A9P928_OPHUN</name>
<evidence type="ECO:0000313" key="7">
    <source>
        <dbReference type="EMBL" id="PFH57724.1"/>
    </source>
</evidence>
<proteinExistence type="predicted"/>
<feature type="region of interest" description="Disordered" evidence="5">
    <location>
        <begin position="258"/>
        <end position="302"/>
    </location>
</feature>
<dbReference type="OrthoDB" id="4868707at2759"/>